<evidence type="ECO:0000313" key="2">
    <source>
        <dbReference type="EMBL" id="EDK34890.1"/>
    </source>
</evidence>
<dbReference type="Proteomes" id="UP000002411">
    <property type="component" value="Chromosome"/>
</dbReference>
<keyword evidence="1" id="KW-1133">Transmembrane helix</keyword>
<name>A5N194_CLOK5</name>
<keyword evidence="1" id="KW-0472">Membrane</keyword>
<gene>
    <name evidence="2" type="ordered locus">CKL_2878</name>
</gene>
<evidence type="ECO:0000313" key="3">
    <source>
        <dbReference type="Proteomes" id="UP000002411"/>
    </source>
</evidence>
<evidence type="ECO:0000256" key="1">
    <source>
        <dbReference type="SAM" id="Phobius"/>
    </source>
</evidence>
<sequence length="63" mass="7294">MVAGHIKYGCNQHSKSNIKNKLFTHKAGILCSGCLFFILFTNSYYIGHRIVTNTIYNKYHNRL</sequence>
<feature type="transmembrane region" description="Helical" evidence="1">
    <location>
        <begin position="27"/>
        <end position="46"/>
    </location>
</feature>
<organism evidence="2 3">
    <name type="scientific">Clostridium kluyveri (strain ATCC 8527 / DSM 555 / NBRC 12016 / NCIMB 10680 / K1)</name>
    <dbReference type="NCBI Taxonomy" id="431943"/>
    <lineage>
        <taxon>Bacteria</taxon>
        <taxon>Bacillati</taxon>
        <taxon>Bacillota</taxon>
        <taxon>Clostridia</taxon>
        <taxon>Eubacteriales</taxon>
        <taxon>Clostridiaceae</taxon>
        <taxon>Clostridium</taxon>
    </lineage>
</organism>
<dbReference type="HOGENOM" id="CLU_2877898_0_0_9"/>
<reference evidence="2 3" key="1">
    <citation type="journal article" date="2008" name="Proc. Natl. Acad. Sci. U.S.A.">
        <title>The genome of Clostridium kluyveri, a strict anaerobe with unique metabolic features.</title>
        <authorList>
            <person name="Seedorf H."/>
            <person name="Fricke W.F."/>
            <person name="Veith B."/>
            <person name="Brueggemann H."/>
            <person name="Liesegang H."/>
            <person name="Strittmatter A."/>
            <person name="Miethke M."/>
            <person name="Buckel W."/>
            <person name="Hinderberger J."/>
            <person name="Li F."/>
            <person name="Hagemeier C."/>
            <person name="Thauer R.K."/>
            <person name="Gottschalk G."/>
        </authorList>
    </citation>
    <scope>NUCLEOTIDE SEQUENCE [LARGE SCALE GENOMIC DNA]</scope>
    <source>
        <strain evidence="3">ATCC 8527 / DSM 555 / NCIMB 10680</strain>
    </source>
</reference>
<accession>A5N194</accession>
<protein>
    <submittedName>
        <fullName evidence="2">Uncharacterized protein</fullName>
    </submittedName>
</protein>
<keyword evidence="3" id="KW-1185">Reference proteome</keyword>
<dbReference type="KEGG" id="ckl:CKL_2878"/>
<dbReference type="AlphaFoldDB" id="A5N194"/>
<dbReference type="EMBL" id="CP000673">
    <property type="protein sequence ID" value="EDK34890.1"/>
    <property type="molecule type" value="Genomic_DNA"/>
</dbReference>
<proteinExistence type="predicted"/>
<keyword evidence="1" id="KW-0812">Transmembrane</keyword>